<protein>
    <recommendedName>
        <fullName evidence="3">EAL domain-containing protein</fullName>
    </recommendedName>
</protein>
<evidence type="ECO:0008006" key="3">
    <source>
        <dbReference type="Google" id="ProtNLM"/>
    </source>
</evidence>
<organism evidence="1 2">
    <name type="scientific">Phytohabitans kaempferiae</name>
    <dbReference type="NCBI Taxonomy" id="1620943"/>
    <lineage>
        <taxon>Bacteria</taxon>
        <taxon>Bacillati</taxon>
        <taxon>Actinomycetota</taxon>
        <taxon>Actinomycetes</taxon>
        <taxon>Micromonosporales</taxon>
        <taxon>Micromonosporaceae</taxon>
    </lineage>
</organism>
<gene>
    <name evidence="1" type="ORF">ACFFIA_36340</name>
</gene>
<evidence type="ECO:0000313" key="2">
    <source>
        <dbReference type="Proteomes" id="UP001589867"/>
    </source>
</evidence>
<sequence>MVAHRAGEPVAQRALAFLVDAVSVRDPDISSSPGSDGVGWASCELSSSRDVASSMDDLERALLADPVKVWPVFLAVNTRPDMVKDMIRWGLDQGGPDALSRCDAFVEISLSGVIDWAIVRAVCEAAVEMWSAVLRADGSGFDVTLADLP</sequence>
<accession>A0ABV6MED4</accession>
<keyword evidence="2" id="KW-1185">Reference proteome</keyword>
<reference evidence="1 2" key="1">
    <citation type="submission" date="2024-09" db="EMBL/GenBank/DDBJ databases">
        <authorList>
            <person name="Sun Q."/>
            <person name="Mori K."/>
        </authorList>
    </citation>
    <scope>NUCLEOTIDE SEQUENCE [LARGE SCALE GENOMIC DNA]</scope>
    <source>
        <strain evidence="1 2">TBRC 3947</strain>
    </source>
</reference>
<dbReference type="EMBL" id="JBHLUH010000077">
    <property type="protein sequence ID" value="MFC0533093.1"/>
    <property type="molecule type" value="Genomic_DNA"/>
</dbReference>
<dbReference type="RefSeq" id="WP_377260251.1">
    <property type="nucleotide sequence ID" value="NZ_JBHLUH010000077.1"/>
</dbReference>
<proteinExistence type="predicted"/>
<name>A0ABV6MED4_9ACTN</name>
<comment type="caution">
    <text evidence="1">The sequence shown here is derived from an EMBL/GenBank/DDBJ whole genome shotgun (WGS) entry which is preliminary data.</text>
</comment>
<dbReference type="Proteomes" id="UP001589867">
    <property type="component" value="Unassembled WGS sequence"/>
</dbReference>
<evidence type="ECO:0000313" key="1">
    <source>
        <dbReference type="EMBL" id="MFC0533093.1"/>
    </source>
</evidence>